<proteinExistence type="predicted"/>
<gene>
    <name evidence="5" type="ORF">PYW07_015642</name>
</gene>
<name>A0AAD7YZ63_MYTSE</name>
<reference evidence="5" key="1">
    <citation type="submission" date="2023-03" db="EMBL/GenBank/DDBJ databases">
        <title>Chromosome-level genomes of two armyworms, Mythimna separata and Mythimna loreyi, provide insights into the biosynthesis and reception of sex pheromones.</title>
        <authorList>
            <person name="Zhao H."/>
        </authorList>
    </citation>
    <scope>NUCLEOTIDE SEQUENCE</scope>
    <source>
        <strain evidence="5">BeijingLab</strain>
        <tissue evidence="5">Pupa</tissue>
    </source>
</reference>
<dbReference type="PANTHER" id="PTHR11475">
    <property type="entry name" value="OXIDASE/PEROXIDASE"/>
    <property type="match status" value="1"/>
</dbReference>
<keyword evidence="3" id="KW-0575">Peroxidase</keyword>
<dbReference type="PANTHER" id="PTHR11475:SF4">
    <property type="entry name" value="CHORION PEROXIDASE"/>
    <property type="match status" value="1"/>
</dbReference>
<dbReference type="PROSITE" id="PS50292">
    <property type="entry name" value="PEROXIDASE_3"/>
    <property type="match status" value="1"/>
</dbReference>
<dbReference type="GO" id="GO:0006979">
    <property type="term" value="P:response to oxidative stress"/>
    <property type="evidence" value="ECO:0007669"/>
    <property type="project" value="InterPro"/>
</dbReference>
<dbReference type="Gene3D" id="1.10.640.10">
    <property type="entry name" value="Haem peroxidase domain superfamily, animal type"/>
    <property type="match status" value="1"/>
</dbReference>
<comment type="caution">
    <text evidence="5">The sequence shown here is derived from an EMBL/GenBank/DDBJ whole genome shotgun (WGS) entry which is preliminary data.</text>
</comment>
<keyword evidence="3" id="KW-0560">Oxidoreductase</keyword>
<evidence type="ECO:0000313" key="6">
    <source>
        <dbReference type="Proteomes" id="UP001231518"/>
    </source>
</evidence>
<evidence type="ECO:0000256" key="2">
    <source>
        <dbReference type="ARBA" id="ARBA00022525"/>
    </source>
</evidence>
<dbReference type="InterPro" id="IPR037120">
    <property type="entry name" value="Haem_peroxidase_sf_animal"/>
</dbReference>
<accession>A0AAD7YZ63</accession>
<evidence type="ECO:0000256" key="3">
    <source>
        <dbReference type="ARBA" id="ARBA00022559"/>
    </source>
</evidence>
<dbReference type="Proteomes" id="UP001231518">
    <property type="component" value="Chromosome 6"/>
</dbReference>
<dbReference type="Pfam" id="PF03098">
    <property type="entry name" value="An_peroxidase"/>
    <property type="match status" value="1"/>
</dbReference>
<comment type="subcellular location">
    <subcellularLocation>
        <location evidence="1">Secreted</location>
    </subcellularLocation>
</comment>
<organism evidence="5 6">
    <name type="scientific">Mythimna separata</name>
    <name type="common">Oriental armyworm</name>
    <name type="synonym">Pseudaletia separata</name>
    <dbReference type="NCBI Taxonomy" id="271217"/>
    <lineage>
        <taxon>Eukaryota</taxon>
        <taxon>Metazoa</taxon>
        <taxon>Ecdysozoa</taxon>
        <taxon>Arthropoda</taxon>
        <taxon>Hexapoda</taxon>
        <taxon>Insecta</taxon>
        <taxon>Pterygota</taxon>
        <taxon>Neoptera</taxon>
        <taxon>Endopterygota</taxon>
        <taxon>Lepidoptera</taxon>
        <taxon>Glossata</taxon>
        <taxon>Ditrysia</taxon>
        <taxon>Noctuoidea</taxon>
        <taxon>Noctuidae</taxon>
        <taxon>Noctuinae</taxon>
        <taxon>Hadenini</taxon>
        <taxon>Mythimna</taxon>
    </lineage>
</organism>
<evidence type="ECO:0000256" key="1">
    <source>
        <dbReference type="ARBA" id="ARBA00004613"/>
    </source>
</evidence>
<dbReference type="InterPro" id="IPR019791">
    <property type="entry name" value="Haem_peroxidase_animal"/>
</dbReference>
<dbReference type="GO" id="GO:0004601">
    <property type="term" value="F:peroxidase activity"/>
    <property type="evidence" value="ECO:0007669"/>
    <property type="project" value="UniProtKB-KW"/>
</dbReference>
<dbReference type="SUPFAM" id="SSF48113">
    <property type="entry name" value="Heme-dependent peroxidases"/>
    <property type="match status" value="1"/>
</dbReference>
<dbReference type="GO" id="GO:0020037">
    <property type="term" value="F:heme binding"/>
    <property type="evidence" value="ECO:0007669"/>
    <property type="project" value="InterPro"/>
</dbReference>
<protein>
    <submittedName>
        <fullName evidence="5">Uncharacterized protein</fullName>
    </submittedName>
</protein>
<keyword evidence="6" id="KW-1185">Reference proteome</keyword>
<dbReference type="InterPro" id="IPR010255">
    <property type="entry name" value="Haem_peroxidase_sf"/>
</dbReference>
<sequence>MQESTVKMYDKHGNYLNDFPLLNTTFKIGYIAKHMESFTKSTFSPCHGVDGTVSFDIANRGLPGVQEALDVTAGDLNKGRNFGLAPYVHYIHHFTGIKITNFKELVRFIPEEYIVILERLYENVEDIDLLAGMWCSKMMDGGHIPELLAYILNDAWYKAVRSDRHWYERKDRPHAFTLRQLTEIRKKATLSSLMCSVGDGVSEIPKKGFLKISKKNPLVPCSKIPKLDYRAWADDACKPKKKRRNGKKNNKH</sequence>
<evidence type="ECO:0000256" key="4">
    <source>
        <dbReference type="ARBA" id="ARBA00023180"/>
    </source>
</evidence>
<dbReference type="GO" id="GO:0005576">
    <property type="term" value="C:extracellular region"/>
    <property type="evidence" value="ECO:0007669"/>
    <property type="project" value="UniProtKB-SubCell"/>
</dbReference>
<keyword evidence="2" id="KW-0964">Secreted</keyword>
<evidence type="ECO:0000313" key="5">
    <source>
        <dbReference type="EMBL" id="KAJ8733043.1"/>
    </source>
</evidence>
<keyword evidence="4" id="KW-0325">Glycoprotein</keyword>
<dbReference type="EMBL" id="JARGEI010000004">
    <property type="protein sequence ID" value="KAJ8733043.1"/>
    <property type="molecule type" value="Genomic_DNA"/>
</dbReference>
<dbReference type="AlphaFoldDB" id="A0AAD7YZ63"/>